<dbReference type="AlphaFoldDB" id="A0A830GRR9"/>
<evidence type="ECO:0000256" key="1">
    <source>
        <dbReference type="ARBA" id="ARBA00023172"/>
    </source>
</evidence>
<dbReference type="GO" id="GO:0015074">
    <property type="term" value="P:DNA integration"/>
    <property type="evidence" value="ECO:0007669"/>
    <property type="project" value="InterPro"/>
</dbReference>
<reference evidence="3" key="1">
    <citation type="journal article" date="2014" name="Int. J. Syst. Evol. Microbiol.">
        <title>Complete genome sequence of Corynebacterium casei LMG S-19264T (=DSM 44701T), isolated from a smear-ripened cheese.</title>
        <authorList>
            <consortium name="US DOE Joint Genome Institute (JGI-PGF)"/>
            <person name="Walter F."/>
            <person name="Albersmeier A."/>
            <person name="Kalinowski J."/>
            <person name="Ruckert C."/>
        </authorList>
    </citation>
    <scope>NUCLEOTIDE SEQUENCE</scope>
    <source>
        <strain evidence="3">JCM 10088</strain>
    </source>
</reference>
<evidence type="ECO:0000313" key="4">
    <source>
        <dbReference type="Proteomes" id="UP000610960"/>
    </source>
</evidence>
<dbReference type="InterPro" id="IPR002104">
    <property type="entry name" value="Integrase_catalytic"/>
</dbReference>
<comment type="caution">
    <text evidence="3">The sequence shown here is derived from an EMBL/GenBank/DDBJ whole genome shotgun (WGS) entry which is preliminary data.</text>
</comment>
<organism evidence="3 4">
    <name type="scientific">Thermocladium modestius</name>
    <dbReference type="NCBI Taxonomy" id="62609"/>
    <lineage>
        <taxon>Archaea</taxon>
        <taxon>Thermoproteota</taxon>
        <taxon>Thermoprotei</taxon>
        <taxon>Thermoproteales</taxon>
        <taxon>Thermoproteaceae</taxon>
        <taxon>Thermocladium</taxon>
    </lineage>
</organism>
<dbReference type="GO" id="GO:0006310">
    <property type="term" value="P:DNA recombination"/>
    <property type="evidence" value="ECO:0007669"/>
    <property type="project" value="UniProtKB-KW"/>
</dbReference>
<sequence>MVDCQLLDLDSITQEERRLIVLHAVDGKGARPSDLTASPSYISKVRRGAAKVGEGLLCSALRLITPEELTQLLRGAVPFREATLADAVKVLATARVNDAFREQFLALLTKYLGDQALALGRTWTVTQGDVEEYVKAMRLRGSSEKNLRDRLRYVQRALAEMNWTLEPEGLIEYLAGLREESEHVARHASVSLKSFLKNVLRPRDPALFSVLYNSFTTVKPRSRGRGRLPTIQELRGVFNNLPTIEAKAYLALLAETGLRPGEPFLVNLGDVDWGRGLVRIGAVTATKRSFIAFLRPETVEWLRAEYLPRREEVVERMVRPIRASGWFGEDVLGRFRGRLLPFDRGRLRREVGEAARAVLGRGFELYELRRFFATWMVSRGVPESVVNTLQGRAPPSEFRVLVEHYWSPRHEELREWYLRHAPCLLCP</sequence>
<dbReference type="Gene3D" id="1.10.443.10">
    <property type="entry name" value="Intergrase catalytic core"/>
    <property type="match status" value="1"/>
</dbReference>
<dbReference type="RefSeq" id="WP_188595840.1">
    <property type="nucleotide sequence ID" value="NZ_BMNL01000001.1"/>
</dbReference>
<dbReference type="OrthoDB" id="27650at2157"/>
<dbReference type="Pfam" id="PF00589">
    <property type="entry name" value="Phage_integrase"/>
    <property type="match status" value="1"/>
</dbReference>
<dbReference type="InterPro" id="IPR013762">
    <property type="entry name" value="Integrase-like_cat_sf"/>
</dbReference>
<protein>
    <submittedName>
        <fullName evidence="3">Integrase</fullName>
    </submittedName>
</protein>
<reference evidence="3" key="2">
    <citation type="submission" date="2020-09" db="EMBL/GenBank/DDBJ databases">
        <authorList>
            <person name="Sun Q."/>
            <person name="Ohkuma M."/>
        </authorList>
    </citation>
    <scope>NUCLEOTIDE SEQUENCE</scope>
    <source>
        <strain evidence="3">JCM 10088</strain>
    </source>
</reference>
<dbReference type="EMBL" id="BMNL01000001">
    <property type="protein sequence ID" value="GGP19755.1"/>
    <property type="molecule type" value="Genomic_DNA"/>
</dbReference>
<dbReference type="Proteomes" id="UP000610960">
    <property type="component" value="Unassembled WGS sequence"/>
</dbReference>
<dbReference type="PROSITE" id="PS51898">
    <property type="entry name" value="TYR_RECOMBINASE"/>
    <property type="match status" value="1"/>
</dbReference>
<dbReference type="SUPFAM" id="SSF56349">
    <property type="entry name" value="DNA breaking-rejoining enzymes"/>
    <property type="match status" value="1"/>
</dbReference>
<evidence type="ECO:0000259" key="2">
    <source>
        <dbReference type="PROSITE" id="PS51898"/>
    </source>
</evidence>
<dbReference type="GO" id="GO:0003677">
    <property type="term" value="F:DNA binding"/>
    <property type="evidence" value="ECO:0007669"/>
    <property type="project" value="InterPro"/>
</dbReference>
<proteinExistence type="predicted"/>
<accession>A0A830GRR9</accession>
<evidence type="ECO:0000313" key="3">
    <source>
        <dbReference type="EMBL" id="GGP19755.1"/>
    </source>
</evidence>
<dbReference type="CDD" id="cd00397">
    <property type="entry name" value="DNA_BRE_C"/>
    <property type="match status" value="1"/>
</dbReference>
<name>A0A830GRR9_9CREN</name>
<keyword evidence="1" id="KW-0233">DNA recombination</keyword>
<feature type="domain" description="Tyr recombinase" evidence="2">
    <location>
        <begin position="223"/>
        <end position="418"/>
    </location>
</feature>
<keyword evidence="4" id="KW-1185">Reference proteome</keyword>
<gene>
    <name evidence="3" type="ORF">GCM10007981_04720</name>
</gene>
<dbReference type="InterPro" id="IPR011010">
    <property type="entry name" value="DNA_brk_join_enz"/>
</dbReference>